<dbReference type="RefSeq" id="WP_073569720.1">
    <property type="nucleotide sequence ID" value="NZ_FRXN01000001.1"/>
</dbReference>
<dbReference type="STRING" id="1073327.SAMN04488108_0010"/>
<dbReference type="PANTHER" id="PTHR32234">
    <property type="entry name" value="THIOL:DISULFIDE INTERCHANGE PROTEIN DSBD"/>
    <property type="match status" value="1"/>
</dbReference>
<dbReference type="GO" id="GO:0045454">
    <property type="term" value="P:cell redox homeostasis"/>
    <property type="evidence" value="ECO:0007669"/>
    <property type="project" value="TreeGrafter"/>
</dbReference>
<sequence length="442" mass="49729">MKVVLGILSLVLLPIIGFSQGITFENGSFQDALDKAKAEEKVLFIDGYAIWCGPCKKMDKTVFQEEKVGNYFDQNLIALKVDVERGEGPELKKRLNIEGLPGYVFLDGEGNVIYRFSAAMPTDEFLKEVTLAVSYAKDPNSLGRLNEVYEEKKNDENFLAIYLEQLHKGKSTGYADVLEHYLDIQKSVADSSQAMVLLLAKHHKEVVLGGNADRIIAENLGTESWKKYVRKDIREIYQKLPKDMIVTTTEYAVTKNDSTYLELALNAAALIGAPSDEAQKNRLYEYFYFKTGNGPAYKARVRPGIEAYAKSLDVADLRATYLDWEQKKAAGDLEALQVRPYAVRKSQDLAAMASMYAGFVESDLDKKDILRWIDIAYQIVPGDGETLNQYADYEYLFGNQEKAIQMKQEAIQISQKAESKKVEGMKVDLEIMKEGGELTLTL</sequence>
<dbReference type="PROSITE" id="PS51352">
    <property type="entry name" value="THIOREDOXIN_2"/>
    <property type="match status" value="1"/>
</dbReference>
<evidence type="ECO:0000259" key="1">
    <source>
        <dbReference type="PROSITE" id="PS51352"/>
    </source>
</evidence>
<keyword evidence="3" id="KW-1185">Reference proteome</keyword>
<protein>
    <submittedName>
        <fullName evidence="2">Thioredoxin-like</fullName>
    </submittedName>
</protein>
<name>A0A1M7Z3H6_9BACT</name>
<dbReference type="OrthoDB" id="9811036at2"/>
<dbReference type="AlphaFoldDB" id="A0A1M7Z3H6"/>
<dbReference type="Gene3D" id="3.40.30.10">
    <property type="entry name" value="Glutaredoxin"/>
    <property type="match status" value="1"/>
</dbReference>
<evidence type="ECO:0000313" key="2">
    <source>
        <dbReference type="EMBL" id="SHO59375.1"/>
    </source>
</evidence>
<dbReference type="Proteomes" id="UP000184609">
    <property type="component" value="Unassembled WGS sequence"/>
</dbReference>
<dbReference type="Pfam" id="PF13899">
    <property type="entry name" value="Thioredoxin_7"/>
    <property type="match status" value="1"/>
</dbReference>
<feature type="domain" description="Thioredoxin" evidence="1">
    <location>
        <begin position="9"/>
        <end position="134"/>
    </location>
</feature>
<dbReference type="EMBL" id="FRXN01000001">
    <property type="protein sequence ID" value="SHO59375.1"/>
    <property type="molecule type" value="Genomic_DNA"/>
</dbReference>
<dbReference type="InterPro" id="IPR036249">
    <property type="entry name" value="Thioredoxin-like_sf"/>
</dbReference>
<reference evidence="3" key="1">
    <citation type="submission" date="2016-12" db="EMBL/GenBank/DDBJ databases">
        <authorList>
            <person name="Varghese N."/>
            <person name="Submissions S."/>
        </authorList>
    </citation>
    <scope>NUCLEOTIDE SEQUENCE [LARGE SCALE GENOMIC DNA]</scope>
    <source>
        <strain evidence="3">DSM 25035</strain>
    </source>
</reference>
<organism evidence="2 3">
    <name type="scientific">Algoriphagus zhangzhouensis</name>
    <dbReference type="NCBI Taxonomy" id="1073327"/>
    <lineage>
        <taxon>Bacteria</taxon>
        <taxon>Pseudomonadati</taxon>
        <taxon>Bacteroidota</taxon>
        <taxon>Cytophagia</taxon>
        <taxon>Cytophagales</taxon>
        <taxon>Cyclobacteriaceae</taxon>
        <taxon>Algoriphagus</taxon>
    </lineage>
</organism>
<proteinExistence type="predicted"/>
<dbReference type="SUPFAM" id="SSF52833">
    <property type="entry name" value="Thioredoxin-like"/>
    <property type="match status" value="1"/>
</dbReference>
<dbReference type="PANTHER" id="PTHR32234:SF0">
    <property type="entry name" value="THIOL:DISULFIDE INTERCHANGE PROTEIN DSBD"/>
    <property type="match status" value="1"/>
</dbReference>
<gene>
    <name evidence="2" type="ORF">SAMN04488108_0010</name>
</gene>
<accession>A0A1M7Z3H6</accession>
<dbReference type="InterPro" id="IPR013766">
    <property type="entry name" value="Thioredoxin_domain"/>
</dbReference>
<evidence type="ECO:0000313" key="3">
    <source>
        <dbReference type="Proteomes" id="UP000184609"/>
    </source>
</evidence>
<dbReference type="GO" id="GO:0015035">
    <property type="term" value="F:protein-disulfide reductase activity"/>
    <property type="evidence" value="ECO:0007669"/>
    <property type="project" value="TreeGrafter"/>
</dbReference>